<dbReference type="HOGENOM" id="CLU_2690182_0_0_1"/>
<proteinExistence type="predicted"/>
<gene>
    <name evidence="1" type="ORF">CRE_15704</name>
</gene>
<name>E3NCB0_CAERE</name>
<dbReference type="GeneID" id="9811679"/>
<sequence>MTEFCFKNQLTDGQICTVCKAKGITLNSVADKMVTFDNMKVMVDKVFDGVKNRTVVQIEDGFFRTALLCHRRFS</sequence>
<dbReference type="CTD" id="9811679"/>
<accession>E3NCB0</accession>
<dbReference type="AlphaFoldDB" id="E3NCB0"/>
<keyword evidence="2" id="KW-1185">Reference proteome</keyword>
<reference evidence="1" key="1">
    <citation type="submission" date="2007-07" db="EMBL/GenBank/DDBJ databases">
        <title>PCAP assembly of the Caenorhabditis remanei genome.</title>
        <authorList>
            <consortium name="The Caenorhabditis remanei Sequencing Consortium"/>
            <person name="Wilson R.K."/>
        </authorList>
    </citation>
    <scope>NUCLEOTIDE SEQUENCE [LARGE SCALE GENOMIC DNA]</scope>
    <source>
        <strain evidence="1">PB4641</strain>
    </source>
</reference>
<dbReference type="EMBL" id="DS268594">
    <property type="protein sequence ID" value="EFO92709.1"/>
    <property type="molecule type" value="Genomic_DNA"/>
</dbReference>
<evidence type="ECO:0000313" key="1">
    <source>
        <dbReference type="EMBL" id="EFO92709.1"/>
    </source>
</evidence>
<protein>
    <submittedName>
        <fullName evidence="1">Uncharacterized protein</fullName>
    </submittedName>
</protein>
<evidence type="ECO:0000313" key="2">
    <source>
        <dbReference type="Proteomes" id="UP000008281"/>
    </source>
</evidence>
<organism evidence="2">
    <name type="scientific">Caenorhabditis remanei</name>
    <name type="common">Caenorhabditis vulgaris</name>
    <dbReference type="NCBI Taxonomy" id="31234"/>
    <lineage>
        <taxon>Eukaryota</taxon>
        <taxon>Metazoa</taxon>
        <taxon>Ecdysozoa</taxon>
        <taxon>Nematoda</taxon>
        <taxon>Chromadorea</taxon>
        <taxon>Rhabditida</taxon>
        <taxon>Rhabditina</taxon>
        <taxon>Rhabditomorpha</taxon>
        <taxon>Rhabditoidea</taxon>
        <taxon>Rhabditidae</taxon>
        <taxon>Peloderinae</taxon>
        <taxon>Caenorhabditis</taxon>
    </lineage>
</organism>
<dbReference type="Proteomes" id="UP000008281">
    <property type="component" value="Unassembled WGS sequence"/>
</dbReference>
<dbReference type="RefSeq" id="XP_003093957.2">
    <property type="nucleotide sequence ID" value="XM_003093909.2"/>
</dbReference>
<dbReference type="KEGG" id="crq:GCK72_015523"/>